<evidence type="ECO:0000256" key="2">
    <source>
        <dbReference type="ARBA" id="ARBA00022980"/>
    </source>
</evidence>
<organism evidence="4 5">
    <name type="scientific">Ladona fulva</name>
    <name type="common">Scarce chaser dragonfly</name>
    <name type="synonym">Libellula fulva</name>
    <dbReference type="NCBI Taxonomy" id="123851"/>
    <lineage>
        <taxon>Eukaryota</taxon>
        <taxon>Metazoa</taxon>
        <taxon>Ecdysozoa</taxon>
        <taxon>Arthropoda</taxon>
        <taxon>Hexapoda</taxon>
        <taxon>Insecta</taxon>
        <taxon>Pterygota</taxon>
        <taxon>Palaeoptera</taxon>
        <taxon>Odonata</taxon>
        <taxon>Epiprocta</taxon>
        <taxon>Anisoptera</taxon>
        <taxon>Libelluloidea</taxon>
        <taxon>Libellulidae</taxon>
        <taxon>Ladona</taxon>
    </lineage>
</organism>
<keyword evidence="2" id="KW-0689">Ribosomal protein</keyword>
<keyword evidence="3" id="KW-0687">Ribonucleoprotein</keyword>
<evidence type="ECO:0000313" key="5">
    <source>
        <dbReference type="Proteomes" id="UP000792457"/>
    </source>
</evidence>
<dbReference type="PANTHER" id="PTHR36427">
    <property type="entry name" value="54S RIBOSOMAL PROTEIN L1, MITOCHONDRIAL"/>
    <property type="match status" value="1"/>
</dbReference>
<reference evidence="4" key="2">
    <citation type="submission" date="2017-10" db="EMBL/GenBank/DDBJ databases">
        <title>Ladona fulva Genome sequencing and assembly.</title>
        <authorList>
            <person name="Murali S."/>
            <person name="Richards S."/>
            <person name="Bandaranaike D."/>
            <person name="Bellair M."/>
            <person name="Blankenburg K."/>
            <person name="Chao H."/>
            <person name="Dinh H."/>
            <person name="Doddapaneni H."/>
            <person name="Dugan-Rocha S."/>
            <person name="Elkadiri S."/>
            <person name="Gnanaolivu R."/>
            <person name="Hernandez B."/>
            <person name="Skinner E."/>
            <person name="Javaid M."/>
            <person name="Lee S."/>
            <person name="Li M."/>
            <person name="Ming W."/>
            <person name="Munidasa M."/>
            <person name="Muniz J."/>
            <person name="Nguyen L."/>
            <person name="Hughes D."/>
            <person name="Osuji N."/>
            <person name="Pu L.-L."/>
            <person name="Puazo M."/>
            <person name="Qu C."/>
            <person name="Quiroz J."/>
            <person name="Raj R."/>
            <person name="Weissenberger G."/>
            <person name="Xin Y."/>
            <person name="Zou X."/>
            <person name="Han Y."/>
            <person name="Worley K."/>
            <person name="Muzny D."/>
            <person name="Gibbs R."/>
        </authorList>
    </citation>
    <scope>NUCLEOTIDE SEQUENCE</scope>
    <source>
        <strain evidence="4">Sampled in the wild</strain>
    </source>
</reference>
<dbReference type="Gene3D" id="3.40.50.790">
    <property type="match status" value="1"/>
</dbReference>
<dbReference type="Pfam" id="PF00687">
    <property type="entry name" value="Ribosomal_L1"/>
    <property type="match status" value="1"/>
</dbReference>
<name>A0A8K0PA11_LADFU</name>
<keyword evidence="5" id="KW-1185">Reference proteome</keyword>
<dbReference type="PANTHER" id="PTHR36427:SF3">
    <property type="entry name" value="LARGE RIBOSOMAL SUBUNIT PROTEIN UL1M"/>
    <property type="match status" value="1"/>
</dbReference>
<dbReference type="OrthoDB" id="1747252at2759"/>
<reference evidence="4" key="1">
    <citation type="submission" date="2013-04" db="EMBL/GenBank/DDBJ databases">
        <authorList>
            <person name="Qu J."/>
            <person name="Murali S.C."/>
            <person name="Bandaranaike D."/>
            <person name="Bellair M."/>
            <person name="Blankenburg K."/>
            <person name="Chao H."/>
            <person name="Dinh H."/>
            <person name="Doddapaneni H."/>
            <person name="Downs B."/>
            <person name="Dugan-Rocha S."/>
            <person name="Elkadiri S."/>
            <person name="Gnanaolivu R.D."/>
            <person name="Hernandez B."/>
            <person name="Javaid M."/>
            <person name="Jayaseelan J.C."/>
            <person name="Lee S."/>
            <person name="Li M."/>
            <person name="Ming W."/>
            <person name="Munidasa M."/>
            <person name="Muniz J."/>
            <person name="Nguyen L."/>
            <person name="Ongeri F."/>
            <person name="Osuji N."/>
            <person name="Pu L.-L."/>
            <person name="Puazo M."/>
            <person name="Qu C."/>
            <person name="Quiroz J."/>
            <person name="Raj R."/>
            <person name="Weissenberger G."/>
            <person name="Xin Y."/>
            <person name="Zou X."/>
            <person name="Han Y."/>
            <person name="Richards S."/>
            <person name="Worley K."/>
            <person name="Muzny D."/>
            <person name="Gibbs R."/>
        </authorList>
    </citation>
    <scope>NUCLEOTIDE SEQUENCE</scope>
    <source>
        <strain evidence="4">Sampled in the wild</strain>
    </source>
</reference>
<dbReference type="InterPro" id="IPR023674">
    <property type="entry name" value="Ribosomal_uL1-like"/>
</dbReference>
<evidence type="ECO:0000313" key="4">
    <source>
        <dbReference type="EMBL" id="KAG8239526.1"/>
    </source>
</evidence>
<dbReference type="GO" id="GO:1990904">
    <property type="term" value="C:ribonucleoprotein complex"/>
    <property type="evidence" value="ECO:0007669"/>
    <property type="project" value="UniProtKB-KW"/>
</dbReference>
<evidence type="ECO:0000256" key="1">
    <source>
        <dbReference type="ARBA" id="ARBA00010531"/>
    </source>
</evidence>
<comment type="caution">
    <text evidence="4">The sequence shown here is derived from an EMBL/GenBank/DDBJ whole genome shotgun (WGS) entry which is preliminary data.</text>
</comment>
<dbReference type="AlphaFoldDB" id="A0A8K0PA11"/>
<dbReference type="GO" id="GO:0005840">
    <property type="term" value="C:ribosome"/>
    <property type="evidence" value="ECO:0007669"/>
    <property type="project" value="UniProtKB-KW"/>
</dbReference>
<gene>
    <name evidence="4" type="ORF">J437_LFUL019216</name>
</gene>
<protein>
    <recommendedName>
        <fullName evidence="6">Ribosomal protein L1</fullName>
    </recommendedName>
</protein>
<proteinExistence type="inferred from homology"/>
<dbReference type="EMBL" id="KZ309688">
    <property type="protein sequence ID" value="KAG8239526.1"/>
    <property type="molecule type" value="Genomic_DNA"/>
</dbReference>
<accession>A0A8K0PA11</accession>
<dbReference type="InterPro" id="IPR028364">
    <property type="entry name" value="Ribosomal_uL1/biogenesis"/>
</dbReference>
<dbReference type="SUPFAM" id="SSF56808">
    <property type="entry name" value="Ribosomal protein L1"/>
    <property type="match status" value="1"/>
</dbReference>
<sequence>MIVLVQYSGKEVIMLPWKYITGSRNLLRPYGVILSSRAYAARKGYREKAKKKKVKVEEKKVGFIPHNLRNLDKFKPTTSRRIDDSWKRDPTDDVYLGKFYKWKVYSFAEALQCHRESHHPTVYNLPSAPLNVTIELDMRADKKNKYVEKFTRIVGIPCPFNHGETRKIVAFCKSTELQQIALDAGANVSGGSELIKSIQVGDLSMHDHQYVVAHNDILPELVSIRGLLKKNFPTTRNGTLTNDVAECIERLSKGINYSTQRDSYEEDYGWIDTCLGTVSGHLTE</sequence>
<evidence type="ECO:0000256" key="3">
    <source>
        <dbReference type="ARBA" id="ARBA00023274"/>
    </source>
</evidence>
<dbReference type="InterPro" id="IPR016095">
    <property type="entry name" value="Ribosomal_uL1_3-a/b-sand"/>
</dbReference>
<dbReference type="Proteomes" id="UP000792457">
    <property type="component" value="Unassembled WGS sequence"/>
</dbReference>
<comment type="similarity">
    <text evidence="1">Belongs to the universal ribosomal protein uL1 family.</text>
</comment>
<dbReference type="Gene3D" id="3.30.190.20">
    <property type="match status" value="1"/>
</dbReference>
<evidence type="ECO:0008006" key="6">
    <source>
        <dbReference type="Google" id="ProtNLM"/>
    </source>
</evidence>